<evidence type="ECO:0000256" key="6">
    <source>
        <dbReference type="ARBA" id="ARBA00022519"/>
    </source>
</evidence>
<feature type="transmembrane region" description="Helical" evidence="12">
    <location>
        <begin position="12"/>
        <end position="30"/>
    </location>
</feature>
<evidence type="ECO:0000256" key="4">
    <source>
        <dbReference type="ARBA" id="ARBA00020585"/>
    </source>
</evidence>
<evidence type="ECO:0000256" key="10">
    <source>
        <dbReference type="ARBA" id="ARBA00022989"/>
    </source>
</evidence>
<dbReference type="CDD" id="cd04191">
    <property type="entry name" value="Glucan_BSP_MdoH"/>
    <property type="match status" value="1"/>
</dbReference>
<comment type="subcellular location">
    <subcellularLocation>
        <location evidence="1">Cell inner membrane</location>
        <topology evidence="1">Multi-pass membrane protein</topology>
    </subcellularLocation>
</comment>
<evidence type="ECO:0000259" key="13">
    <source>
        <dbReference type="Pfam" id="PF13632"/>
    </source>
</evidence>
<keyword evidence="5" id="KW-1003">Cell membrane</keyword>
<keyword evidence="8 14" id="KW-0808">Transferase</keyword>
<dbReference type="RefSeq" id="WP_252851576.1">
    <property type="nucleotide sequence ID" value="NZ_JAMXLR010000024.1"/>
</dbReference>
<dbReference type="GO" id="GO:0005886">
    <property type="term" value="C:plasma membrane"/>
    <property type="evidence" value="ECO:0007669"/>
    <property type="project" value="UniProtKB-SubCell"/>
</dbReference>
<dbReference type="InterPro" id="IPR001173">
    <property type="entry name" value="Glyco_trans_2-like"/>
</dbReference>
<keyword evidence="9 12" id="KW-0812">Transmembrane</keyword>
<evidence type="ECO:0000256" key="11">
    <source>
        <dbReference type="ARBA" id="ARBA00023136"/>
    </source>
</evidence>
<proteinExistence type="inferred from homology"/>
<evidence type="ECO:0000256" key="7">
    <source>
        <dbReference type="ARBA" id="ARBA00022676"/>
    </source>
</evidence>
<protein>
    <recommendedName>
        <fullName evidence="4">Glucans biosynthesis glucosyltransferase H</fullName>
    </recommendedName>
</protein>
<dbReference type="EMBL" id="JAMXLR010000024">
    <property type="protein sequence ID" value="MCO6043470.1"/>
    <property type="molecule type" value="Genomic_DNA"/>
</dbReference>
<organism evidence="14 15">
    <name type="scientific">Aeoliella straminimaris</name>
    <dbReference type="NCBI Taxonomy" id="2954799"/>
    <lineage>
        <taxon>Bacteria</taxon>
        <taxon>Pseudomonadati</taxon>
        <taxon>Planctomycetota</taxon>
        <taxon>Planctomycetia</taxon>
        <taxon>Pirellulales</taxon>
        <taxon>Lacipirellulaceae</taxon>
        <taxon>Aeoliella</taxon>
    </lineage>
</organism>
<feature type="transmembrane region" description="Helical" evidence="12">
    <location>
        <begin position="442"/>
        <end position="464"/>
    </location>
</feature>
<evidence type="ECO:0000256" key="12">
    <source>
        <dbReference type="SAM" id="Phobius"/>
    </source>
</evidence>
<comment type="caution">
    <text evidence="14">The sequence shown here is derived from an EMBL/GenBank/DDBJ whole genome shotgun (WGS) entry which is preliminary data.</text>
</comment>
<dbReference type="Gene3D" id="3.90.550.10">
    <property type="entry name" value="Spore Coat Polysaccharide Biosynthesis Protein SpsA, Chain A"/>
    <property type="match status" value="1"/>
</dbReference>
<dbReference type="SUPFAM" id="SSF53448">
    <property type="entry name" value="Nucleotide-diphospho-sugar transferases"/>
    <property type="match status" value="1"/>
</dbReference>
<dbReference type="NCBIfam" id="NF003958">
    <property type="entry name" value="PRK05454.2-1"/>
    <property type="match status" value="1"/>
</dbReference>
<name>A0A9X2F753_9BACT</name>
<evidence type="ECO:0000256" key="8">
    <source>
        <dbReference type="ARBA" id="ARBA00022679"/>
    </source>
</evidence>
<sequence>MFQWHLTAARAALVMVAAMLGLFITSTLLPNMTVDGVTLADVLVAGLLFVLITWLGLWSGVATIGFLLELTGRRASNVELAPELRNPNCTTAVLMPVYNEDPKAVYAGLEAMRESVADAGLGDQFQFYILSDSTDPDKWLAEEREWQQLDKRPELPRVFYRHRPQNTCRKAGNIADFCERWGAAYRYMVVLDADSLMEASVLAELVRRMEADRRLGILQTPPLPLGDSSLLARSQQFIARLCGPMLSTGLSWLSGDGGNYWGHNAIIRVSAFTRYCGLSELPGKKPLGGEILSHDFVEAALMRRAGYKVQLAADLLGSYEQSPTTLTAYAQRDQRWCQGNLQHTRLIASKNIPLESRFHFLTGVLAYGSSPLWAMFLLLSPLAFYHGQQAPEGQAAWVPAAIFATVLALLFLPRLMGYLLAVKDQHERAGFGGAGRLALGTLGELMLSVLLAPIMMTFHTLFVWSTLRGKSVEWNAQDRTGGGLTWGDAWCAHWWQTALGLIVAAVSIWMSPTLALWLLPITTGLVLSVPLSIMVSSKTLGQRLKRWGLLTVPEEVEPPAIVCRYRQHLTEIATRSPAEVPFLDFLRDATAVGDHLHLLESTKAVRPAEPAAKQSILQWVTAPRVRDLARDEKWAVLSDPELLEACHVGVWTAATT</sequence>
<evidence type="ECO:0000256" key="5">
    <source>
        <dbReference type="ARBA" id="ARBA00022475"/>
    </source>
</evidence>
<dbReference type="PANTHER" id="PTHR43867">
    <property type="entry name" value="CELLULOSE SYNTHASE CATALYTIC SUBUNIT A [UDP-FORMING]"/>
    <property type="match status" value="1"/>
</dbReference>
<keyword evidence="10 12" id="KW-1133">Transmembrane helix</keyword>
<reference evidence="14" key="1">
    <citation type="submission" date="2022-06" db="EMBL/GenBank/DDBJ databases">
        <title>Aeoliella straminimaris, a novel planctomycete from sediments.</title>
        <authorList>
            <person name="Vitorino I.R."/>
            <person name="Lage O.M."/>
        </authorList>
    </citation>
    <scope>NUCLEOTIDE SEQUENCE</scope>
    <source>
        <strain evidence="14">ICT_H6.2</strain>
    </source>
</reference>
<feature type="transmembrane region" description="Helical" evidence="12">
    <location>
        <begin position="396"/>
        <end position="421"/>
    </location>
</feature>
<evidence type="ECO:0000256" key="2">
    <source>
        <dbReference type="ARBA" id="ARBA00005001"/>
    </source>
</evidence>
<keyword evidence="7 14" id="KW-0328">Glycosyltransferase</keyword>
<dbReference type="NCBIfam" id="NF003962">
    <property type="entry name" value="PRK05454.2-5"/>
    <property type="match status" value="1"/>
</dbReference>
<feature type="transmembrane region" description="Helical" evidence="12">
    <location>
        <begin position="360"/>
        <end position="384"/>
    </location>
</feature>
<evidence type="ECO:0000256" key="9">
    <source>
        <dbReference type="ARBA" id="ARBA00022692"/>
    </source>
</evidence>
<keyword evidence="15" id="KW-1185">Reference proteome</keyword>
<evidence type="ECO:0000256" key="1">
    <source>
        <dbReference type="ARBA" id="ARBA00004429"/>
    </source>
</evidence>
<dbReference type="InterPro" id="IPR050321">
    <property type="entry name" value="Glycosyltr_2/OpgH_subfam"/>
</dbReference>
<keyword evidence="6" id="KW-0997">Cell inner membrane</keyword>
<evidence type="ECO:0000256" key="3">
    <source>
        <dbReference type="ARBA" id="ARBA00009337"/>
    </source>
</evidence>
<dbReference type="AlphaFoldDB" id="A0A9X2F753"/>
<gene>
    <name evidence="14" type="primary">mdoH</name>
    <name evidence="14" type="ORF">NG895_06085</name>
</gene>
<dbReference type="Pfam" id="PF13632">
    <property type="entry name" value="Glyco_trans_2_3"/>
    <property type="match status" value="1"/>
</dbReference>
<dbReference type="PANTHER" id="PTHR43867:SF5">
    <property type="entry name" value="GLUCANS BIOSYNTHESIS GLUCOSYLTRANSFERASE H"/>
    <property type="match status" value="1"/>
</dbReference>
<accession>A0A9X2F753</accession>
<dbReference type="InterPro" id="IPR029044">
    <property type="entry name" value="Nucleotide-diphossugar_trans"/>
</dbReference>
<dbReference type="GO" id="GO:0016758">
    <property type="term" value="F:hexosyltransferase activity"/>
    <property type="evidence" value="ECO:0007669"/>
    <property type="project" value="TreeGrafter"/>
</dbReference>
<feature type="transmembrane region" description="Helical" evidence="12">
    <location>
        <begin position="42"/>
        <end position="68"/>
    </location>
</feature>
<feature type="domain" description="Glycosyltransferase 2-like" evidence="13">
    <location>
        <begin position="189"/>
        <end position="410"/>
    </location>
</feature>
<comment type="similarity">
    <text evidence="3">Belongs to the glycosyltransferase 2 family. OpgH subfamily.</text>
</comment>
<evidence type="ECO:0000313" key="15">
    <source>
        <dbReference type="Proteomes" id="UP001155241"/>
    </source>
</evidence>
<dbReference type="Proteomes" id="UP001155241">
    <property type="component" value="Unassembled WGS sequence"/>
</dbReference>
<keyword evidence="11 12" id="KW-0472">Membrane</keyword>
<evidence type="ECO:0000313" key="14">
    <source>
        <dbReference type="EMBL" id="MCO6043470.1"/>
    </source>
</evidence>
<feature type="transmembrane region" description="Helical" evidence="12">
    <location>
        <begin position="514"/>
        <end position="536"/>
    </location>
</feature>
<comment type="pathway">
    <text evidence="2">Glycan metabolism; osmoregulated periplasmic glucan (OPG) biosynthesis.</text>
</comment>